<dbReference type="GO" id="GO:0005576">
    <property type="term" value="C:extracellular region"/>
    <property type="evidence" value="ECO:0007669"/>
    <property type="project" value="UniProtKB-SubCell"/>
</dbReference>
<dbReference type="Proteomes" id="UP000515703">
    <property type="component" value="Chromosome"/>
</dbReference>
<keyword evidence="7" id="KW-0969">Cilium</keyword>
<keyword evidence="7" id="KW-0966">Cell projection</keyword>
<keyword evidence="3 4" id="KW-0975">Bacterial flagellum</keyword>
<dbReference type="Gene3D" id="3.30.70.2120">
    <property type="match status" value="1"/>
</dbReference>
<name>A0A7I8DI94_9FIRM</name>
<dbReference type="InterPro" id="IPR046358">
    <property type="entry name" value="Flagellin_C"/>
</dbReference>
<feature type="domain" description="Flagellin C-terminal" evidence="6">
    <location>
        <begin position="391"/>
        <end position="475"/>
    </location>
</feature>
<evidence type="ECO:0000259" key="5">
    <source>
        <dbReference type="Pfam" id="PF00669"/>
    </source>
</evidence>
<dbReference type="SUPFAM" id="SSF64518">
    <property type="entry name" value="Phase 1 flagellin"/>
    <property type="match status" value="1"/>
</dbReference>
<evidence type="ECO:0000256" key="1">
    <source>
        <dbReference type="ARBA" id="ARBA00005709"/>
    </source>
</evidence>
<dbReference type="InterPro" id="IPR001029">
    <property type="entry name" value="Flagellin_N"/>
</dbReference>
<evidence type="ECO:0000259" key="6">
    <source>
        <dbReference type="Pfam" id="PF00700"/>
    </source>
</evidence>
<evidence type="ECO:0000313" key="7">
    <source>
        <dbReference type="EMBL" id="BCJ96991.1"/>
    </source>
</evidence>
<evidence type="ECO:0000256" key="3">
    <source>
        <dbReference type="ARBA" id="ARBA00023143"/>
    </source>
</evidence>
<dbReference type="PRINTS" id="PR00207">
    <property type="entry name" value="FLAGELLIN"/>
</dbReference>
<proteinExistence type="inferred from homology"/>
<evidence type="ECO:0000256" key="4">
    <source>
        <dbReference type="RuleBase" id="RU362073"/>
    </source>
</evidence>
<accession>A0A7I8DI94</accession>
<keyword evidence="7" id="KW-0282">Flagellum</keyword>
<dbReference type="RefSeq" id="WP_185257465.1">
    <property type="nucleotide sequence ID" value="NZ_AP023368.1"/>
</dbReference>
<dbReference type="Pfam" id="PF00700">
    <property type="entry name" value="Flagellin_C"/>
    <property type="match status" value="1"/>
</dbReference>
<dbReference type="Gene3D" id="1.20.1330.10">
    <property type="entry name" value="f41 fragment of flagellin, N-terminal domain"/>
    <property type="match status" value="2"/>
</dbReference>
<gene>
    <name evidence="7" type="primary">fliC</name>
    <name evidence="7" type="ORF">bsdcttw_00320</name>
</gene>
<dbReference type="KEGG" id="acht:bsdcttw_00320"/>
<comment type="subcellular location">
    <subcellularLocation>
        <location evidence="4">Secreted</location>
    </subcellularLocation>
    <subcellularLocation>
        <location evidence="4">Bacterial flagellum</location>
    </subcellularLocation>
</comment>
<protein>
    <recommendedName>
        <fullName evidence="2 4">Flagellin</fullName>
    </recommendedName>
</protein>
<keyword evidence="4" id="KW-0964">Secreted</keyword>
<feature type="domain" description="Flagellin N-terminal" evidence="5">
    <location>
        <begin position="3"/>
        <end position="139"/>
    </location>
</feature>
<dbReference type="AlphaFoldDB" id="A0A7I8DI94"/>
<evidence type="ECO:0000256" key="2">
    <source>
        <dbReference type="ARBA" id="ARBA00020110"/>
    </source>
</evidence>
<dbReference type="InterPro" id="IPR001492">
    <property type="entry name" value="Flagellin"/>
</dbReference>
<dbReference type="Gene3D" id="6.10.10.10">
    <property type="entry name" value="Flagellar export chaperone, C-terminal domain"/>
    <property type="match status" value="1"/>
</dbReference>
<evidence type="ECO:0000313" key="8">
    <source>
        <dbReference type="Proteomes" id="UP000515703"/>
    </source>
</evidence>
<keyword evidence="8" id="KW-1185">Reference proteome</keyword>
<sequence length="477" mass="50663">MRINHNISALKANNQLVKTNKNLDKSLEKLSSGYRINRAADDAAGLAISQKMKTQIAGLEQASRNASDGISIIQTAEGALNEVNSMLGRMRELSVQASNGTNTIDDRKSIQAEIDQLSQEIQRISDTTEFNTKTLLDGSIDRQSFTNKTGVQLVSVSDTVASQNYNLTVTTAATKAGIAGTAYASPFADITSFTAGKININGNEVSIEAGDTFDEVYEKLRDLCDTANIDCTKSSGKLSLTTKEYGSDKSITFNCDNTALASALGLTPGSTSTGSDATATLGSGFTSTATISTKGNLVTVTDSNGFEMIYDTKNVTTGVVDDPATTTVNEAANNVPLTVMATVLDSGPMKLQIGANESQTMEVRLPKVDPETLGINMVNICTQEGAEAAITTFDNANNMVSAIRAKLGAYQNRLEHSISNLDTTSENMTEALSRIEDVDMAKEMATYTQLNVLAQAGTSMLAQANQRPQTVLTLLQS</sequence>
<dbReference type="PANTHER" id="PTHR42792">
    <property type="entry name" value="FLAGELLIN"/>
    <property type="match status" value="1"/>
</dbReference>
<comment type="similarity">
    <text evidence="1 4">Belongs to the bacterial flagellin family.</text>
</comment>
<dbReference type="GO" id="GO:0005198">
    <property type="term" value="F:structural molecule activity"/>
    <property type="evidence" value="ECO:0007669"/>
    <property type="project" value="UniProtKB-UniRule"/>
</dbReference>
<organism evidence="7 8">
    <name type="scientific">Anaerocolumna chitinilytica</name>
    <dbReference type="NCBI Taxonomy" id="1727145"/>
    <lineage>
        <taxon>Bacteria</taxon>
        <taxon>Bacillati</taxon>
        <taxon>Bacillota</taxon>
        <taxon>Clostridia</taxon>
        <taxon>Lachnospirales</taxon>
        <taxon>Lachnospiraceae</taxon>
        <taxon>Anaerocolumna</taxon>
    </lineage>
</organism>
<reference evidence="7 8" key="1">
    <citation type="submission" date="2020-08" db="EMBL/GenBank/DDBJ databases">
        <title>Draft genome sequencing of an Anaerocolumna strain isolated from anoxic soil subjected to BSD treatment.</title>
        <authorList>
            <person name="Uek A."/>
            <person name="Tonouchi A."/>
        </authorList>
    </citation>
    <scope>NUCLEOTIDE SEQUENCE [LARGE SCALE GENOMIC DNA]</scope>
    <source>
        <strain evidence="7 8">CTTW</strain>
    </source>
</reference>
<dbReference type="PANTHER" id="PTHR42792:SF2">
    <property type="entry name" value="FLAGELLIN"/>
    <property type="match status" value="1"/>
</dbReference>
<reference evidence="7 8" key="2">
    <citation type="submission" date="2020-08" db="EMBL/GenBank/DDBJ databases">
        <authorList>
            <person name="Ueki A."/>
            <person name="Tonouchi A."/>
        </authorList>
    </citation>
    <scope>NUCLEOTIDE SEQUENCE [LARGE SCALE GENOMIC DNA]</scope>
    <source>
        <strain evidence="7 8">CTTW</strain>
    </source>
</reference>
<dbReference type="GO" id="GO:0009288">
    <property type="term" value="C:bacterial-type flagellum"/>
    <property type="evidence" value="ECO:0007669"/>
    <property type="project" value="UniProtKB-SubCell"/>
</dbReference>
<dbReference type="EMBL" id="AP023368">
    <property type="protein sequence ID" value="BCJ96991.1"/>
    <property type="molecule type" value="Genomic_DNA"/>
</dbReference>
<dbReference type="InterPro" id="IPR042187">
    <property type="entry name" value="Flagellin_C_sub2"/>
</dbReference>
<dbReference type="Pfam" id="PF00669">
    <property type="entry name" value="Flagellin_N"/>
    <property type="match status" value="1"/>
</dbReference>
<comment type="function">
    <text evidence="4">Flagellin is the subunit protein which polymerizes to form the filaments of bacterial flagella.</text>
</comment>